<evidence type="ECO:0000256" key="2">
    <source>
        <dbReference type="ARBA" id="ARBA00023004"/>
    </source>
</evidence>
<feature type="domain" description="IspG C-terminal" evidence="4">
    <location>
        <begin position="21"/>
        <end position="108"/>
    </location>
</feature>
<organism evidence="5">
    <name type="scientific">marine sediment metagenome</name>
    <dbReference type="NCBI Taxonomy" id="412755"/>
    <lineage>
        <taxon>unclassified sequences</taxon>
        <taxon>metagenomes</taxon>
        <taxon>ecological metagenomes</taxon>
    </lineage>
</organism>
<comment type="caution">
    <text evidence="5">The sequence shown here is derived from an EMBL/GenBank/DDBJ whole genome shotgun (WGS) entry which is preliminary data.</text>
</comment>
<keyword evidence="2" id="KW-0408">Iron</keyword>
<evidence type="ECO:0000313" key="5">
    <source>
        <dbReference type="EMBL" id="GAH75746.1"/>
    </source>
</evidence>
<dbReference type="GO" id="GO:0046872">
    <property type="term" value="F:metal ion binding"/>
    <property type="evidence" value="ECO:0007669"/>
    <property type="project" value="UniProtKB-KW"/>
</dbReference>
<dbReference type="EMBL" id="BARU01028972">
    <property type="protein sequence ID" value="GAH75746.1"/>
    <property type="molecule type" value="Genomic_DNA"/>
</dbReference>
<dbReference type="GO" id="GO:0051536">
    <property type="term" value="F:iron-sulfur cluster binding"/>
    <property type="evidence" value="ECO:0007669"/>
    <property type="project" value="UniProtKB-KW"/>
</dbReference>
<dbReference type="InterPro" id="IPR058579">
    <property type="entry name" value="IspG_C"/>
</dbReference>
<dbReference type="PANTHER" id="PTHR30454:SF0">
    <property type="entry name" value="4-HYDROXY-3-METHYLBUT-2-EN-1-YL DIPHOSPHATE SYNTHASE (FERREDOXIN), CHLOROPLASTIC"/>
    <property type="match status" value="1"/>
</dbReference>
<name>X1I014_9ZZZZ</name>
<accession>X1I014</accession>
<gene>
    <name evidence="5" type="ORF">S03H2_46172</name>
</gene>
<evidence type="ECO:0000259" key="4">
    <source>
        <dbReference type="Pfam" id="PF26540"/>
    </source>
</evidence>
<dbReference type="Pfam" id="PF26540">
    <property type="entry name" value="GcpE_C"/>
    <property type="match status" value="1"/>
</dbReference>
<dbReference type="Gene3D" id="3.30.413.10">
    <property type="entry name" value="Sulfite Reductase Hemoprotein, domain 1"/>
    <property type="match status" value="1"/>
</dbReference>
<dbReference type="GO" id="GO:0016114">
    <property type="term" value="P:terpenoid biosynthetic process"/>
    <property type="evidence" value="ECO:0007669"/>
    <property type="project" value="InterPro"/>
</dbReference>
<dbReference type="SUPFAM" id="SSF56014">
    <property type="entry name" value="Nitrite and sulphite reductase 4Fe-4S domain-like"/>
    <property type="match status" value="1"/>
</dbReference>
<proteinExistence type="predicted"/>
<protein>
    <recommendedName>
        <fullName evidence="4">IspG C-terminal domain-containing protein</fullName>
    </recommendedName>
</protein>
<dbReference type="PANTHER" id="PTHR30454">
    <property type="entry name" value="4-HYDROXY-3-METHYLBUT-2-EN-1-YL DIPHOSPHATE SYNTHASE"/>
    <property type="match status" value="1"/>
</dbReference>
<keyword evidence="3" id="KW-0411">Iron-sulfur</keyword>
<dbReference type="GO" id="GO:0046429">
    <property type="term" value="F:4-hydroxy-3-methylbut-2-en-1-yl diphosphate synthase activity (ferredoxin)"/>
    <property type="evidence" value="ECO:0007669"/>
    <property type="project" value="InterPro"/>
</dbReference>
<dbReference type="InterPro" id="IPR045854">
    <property type="entry name" value="NO2/SO3_Rdtase_4Fe4S_sf"/>
</dbReference>
<evidence type="ECO:0000256" key="1">
    <source>
        <dbReference type="ARBA" id="ARBA00022723"/>
    </source>
</evidence>
<keyword evidence="1" id="KW-0479">Metal-binding</keyword>
<feature type="non-terminal residue" evidence="5">
    <location>
        <position position="1"/>
    </location>
</feature>
<dbReference type="InterPro" id="IPR004588">
    <property type="entry name" value="IspG_bac-typ"/>
</dbReference>
<reference evidence="5" key="1">
    <citation type="journal article" date="2014" name="Front. Microbiol.">
        <title>High frequency of phylogenetically diverse reductive dehalogenase-homologous genes in deep subseafloor sedimentary metagenomes.</title>
        <authorList>
            <person name="Kawai M."/>
            <person name="Futagami T."/>
            <person name="Toyoda A."/>
            <person name="Takaki Y."/>
            <person name="Nishi S."/>
            <person name="Hori S."/>
            <person name="Arai W."/>
            <person name="Tsubouchi T."/>
            <person name="Morono Y."/>
            <person name="Uchiyama I."/>
            <person name="Ito T."/>
            <person name="Fujiyama A."/>
            <person name="Inagaki F."/>
            <person name="Takami H."/>
        </authorList>
    </citation>
    <scope>NUCLEOTIDE SEQUENCE</scope>
    <source>
        <strain evidence="5">Expedition CK06-06</strain>
    </source>
</reference>
<evidence type="ECO:0000256" key="3">
    <source>
        <dbReference type="ARBA" id="ARBA00023014"/>
    </source>
</evidence>
<sequence length="122" mass="12938">EEVEVGLYILRSLGLRHGPWLISCPTCGRCQVDLAPLARRVEAALRELPAEAALKVAVMGCEVNGPGEAKLADVGLAAGRGRAVIFARGEKLTTVPIESAVDVLIEHMARLAAEAGQQQQQD</sequence>
<dbReference type="AlphaFoldDB" id="X1I014"/>
<dbReference type="GO" id="GO:0019288">
    <property type="term" value="P:isopentenyl diphosphate biosynthetic process, methylerythritol 4-phosphate pathway"/>
    <property type="evidence" value="ECO:0007669"/>
    <property type="project" value="TreeGrafter"/>
</dbReference>